<feature type="compositionally biased region" description="Basic and acidic residues" evidence="1">
    <location>
        <begin position="1"/>
        <end position="14"/>
    </location>
</feature>
<evidence type="ECO:0008006" key="5">
    <source>
        <dbReference type="Google" id="ProtNLM"/>
    </source>
</evidence>
<feature type="region of interest" description="Disordered" evidence="1">
    <location>
        <begin position="1"/>
        <end position="31"/>
    </location>
</feature>
<name>A0A074VIA1_AURM1</name>
<dbReference type="Proteomes" id="UP000030672">
    <property type="component" value="Unassembled WGS sequence"/>
</dbReference>
<dbReference type="PANTHER" id="PTHR37576">
    <property type="entry name" value="DEFECT AT LOW TEMPERATURE PROTEIN 1"/>
    <property type="match status" value="1"/>
</dbReference>
<dbReference type="STRING" id="1043003.A0A074VIA1"/>
<feature type="compositionally biased region" description="Polar residues" evidence="1">
    <location>
        <begin position="18"/>
        <end position="30"/>
    </location>
</feature>
<protein>
    <recommendedName>
        <fullName evidence="5">Transmembrane protein</fullName>
    </recommendedName>
</protein>
<proteinExistence type="predicted"/>
<keyword evidence="2" id="KW-0812">Transmembrane</keyword>
<dbReference type="GeneID" id="63918409"/>
<keyword evidence="2" id="KW-0472">Membrane</keyword>
<evidence type="ECO:0000256" key="1">
    <source>
        <dbReference type="SAM" id="MobiDB-lite"/>
    </source>
</evidence>
<reference evidence="3 4" key="1">
    <citation type="journal article" date="2014" name="BMC Genomics">
        <title>Genome sequencing of four Aureobasidium pullulans varieties: biotechnological potential, stress tolerance, and description of new species.</title>
        <authorList>
            <person name="Gostin Ar C."/>
            <person name="Ohm R.A."/>
            <person name="Kogej T."/>
            <person name="Sonjak S."/>
            <person name="Turk M."/>
            <person name="Zajc J."/>
            <person name="Zalar P."/>
            <person name="Grube M."/>
            <person name="Sun H."/>
            <person name="Han J."/>
            <person name="Sharma A."/>
            <person name="Chiniquy J."/>
            <person name="Ngan C.Y."/>
            <person name="Lipzen A."/>
            <person name="Barry K."/>
            <person name="Grigoriev I.V."/>
            <person name="Gunde-Cimerman N."/>
        </authorList>
    </citation>
    <scope>NUCLEOTIDE SEQUENCE [LARGE SCALE GENOMIC DNA]</scope>
    <source>
        <strain evidence="3 4">CBS 110374</strain>
    </source>
</reference>
<keyword evidence="4" id="KW-1185">Reference proteome</keyword>
<dbReference type="RefSeq" id="XP_040877483.1">
    <property type="nucleotide sequence ID" value="XM_041025036.1"/>
</dbReference>
<dbReference type="EMBL" id="KL584842">
    <property type="protein sequence ID" value="KEQ60460.1"/>
    <property type="molecule type" value="Genomic_DNA"/>
</dbReference>
<feature type="transmembrane region" description="Helical" evidence="2">
    <location>
        <begin position="121"/>
        <end position="144"/>
    </location>
</feature>
<dbReference type="AlphaFoldDB" id="A0A074VIA1"/>
<dbReference type="PANTHER" id="PTHR37576:SF2">
    <property type="entry name" value="DEFECT AT LOW TEMPERATURE PROTEIN 1"/>
    <property type="match status" value="1"/>
</dbReference>
<evidence type="ECO:0000313" key="4">
    <source>
        <dbReference type="Proteomes" id="UP000030672"/>
    </source>
</evidence>
<gene>
    <name evidence="3" type="ORF">M437DRAFT_68009</name>
</gene>
<accession>A0A074VIA1</accession>
<dbReference type="Pfam" id="PF11374">
    <property type="entry name" value="DUF3176"/>
    <property type="match status" value="1"/>
</dbReference>
<organism evidence="3 4">
    <name type="scientific">Aureobasidium melanogenum (strain CBS 110374)</name>
    <name type="common">Aureobasidium pullulans var. melanogenum</name>
    <dbReference type="NCBI Taxonomy" id="1043003"/>
    <lineage>
        <taxon>Eukaryota</taxon>
        <taxon>Fungi</taxon>
        <taxon>Dikarya</taxon>
        <taxon>Ascomycota</taxon>
        <taxon>Pezizomycotina</taxon>
        <taxon>Dothideomycetes</taxon>
        <taxon>Dothideomycetidae</taxon>
        <taxon>Dothideales</taxon>
        <taxon>Saccotheciaceae</taxon>
        <taxon>Aureobasidium</taxon>
    </lineage>
</organism>
<evidence type="ECO:0000313" key="3">
    <source>
        <dbReference type="EMBL" id="KEQ60460.1"/>
    </source>
</evidence>
<dbReference type="InterPro" id="IPR021514">
    <property type="entry name" value="DUF3176"/>
</dbReference>
<dbReference type="HOGENOM" id="CLU_020821_1_0_1"/>
<sequence>MERYGPDDFGDHPLHSLIGSSGTYTGQKGFSSPVHVELDNEEQDTEDQCSDIGAARPRHHLTIPMRTFRHHDVGTSESSRNLLSGLNYSIDTPDTANSGLHTAETHSISNPKVKSTFIQRLPWLVVLSFLGSLTCTALSVYILVASDQMPQDAWSVQPSVYLAVLAPLGNLSLRYCLSQGLINDWWNLASRKTTLEALHNHWDHGTSIVSAATSFSTFDKISAAKILIAATFAVNPLLQRASRPYNMLAVANVTVPFQLGSIESSFQYLNFGPSTFYSDALSPPMVEIMRNYTNRTPITNQLGGCPGNCTGTVRAPGFTSNCSRDQENYVIRQPMLVPDKVVFQTSTAYNMLSNDSEILNEANPYRLSLQAFYAWTKLKDDDDDAQLNASKRSCHGVSTSVMCVMAPVVIDYPVVLSDNITSVATRPSQVNVVHTDVDSYDTNNPRLVHGLLGLFKAVNNIVQSNVTMSSSGGELQYSGQGSFSYFYTTHTLDGDQFTCEVSAADPTDDMLAIFNEVMFRTSLAAAGNSSNISLVTNYTMNATELVIVYDSRYKYLVAATIISLLACCSVLPTFDGYWRLDRPYSLSPIEIAKAFDAPLLRSSGKGTSDLPVDKLVKHVGTTQAQYVAITDTDGEDIKLRERKFAIPGEA</sequence>
<evidence type="ECO:0000256" key="2">
    <source>
        <dbReference type="SAM" id="Phobius"/>
    </source>
</evidence>
<keyword evidence="2" id="KW-1133">Transmembrane helix</keyword>